<evidence type="ECO:0000313" key="1">
    <source>
        <dbReference type="EMBL" id="KAF9730675.1"/>
    </source>
</evidence>
<name>A0A9P6KLB8_9PLEO</name>
<dbReference type="AlphaFoldDB" id="A0A9P6KLB8"/>
<proteinExistence type="predicted"/>
<dbReference type="EMBL" id="WJXW01000014">
    <property type="protein sequence ID" value="KAF9730675.1"/>
    <property type="molecule type" value="Genomic_DNA"/>
</dbReference>
<protein>
    <submittedName>
        <fullName evidence="1">Uncharacterized protein</fullName>
    </submittedName>
</protein>
<accession>A0A9P6KLB8</accession>
<dbReference type="Proteomes" id="UP000756921">
    <property type="component" value="Unassembled WGS sequence"/>
</dbReference>
<reference evidence="1" key="1">
    <citation type="journal article" date="2020" name="Mol. Plant Microbe Interact.">
        <title>Genome Sequence of the Biocontrol Agent Coniothyrium minitans strain Conio (IMI 134523).</title>
        <authorList>
            <person name="Patel D."/>
            <person name="Shittu T.A."/>
            <person name="Baroncelli R."/>
            <person name="Muthumeenakshi S."/>
            <person name="Osborne T.H."/>
            <person name="Janganan T.K."/>
            <person name="Sreenivasaprasad S."/>
        </authorList>
    </citation>
    <scope>NUCLEOTIDE SEQUENCE</scope>
    <source>
        <strain evidence="1">Conio</strain>
    </source>
</reference>
<gene>
    <name evidence="1" type="ORF">PMIN01_11544</name>
</gene>
<evidence type="ECO:0000313" key="2">
    <source>
        <dbReference type="Proteomes" id="UP000756921"/>
    </source>
</evidence>
<organism evidence="1 2">
    <name type="scientific">Paraphaeosphaeria minitans</name>
    <dbReference type="NCBI Taxonomy" id="565426"/>
    <lineage>
        <taxon>Eukaryota</taxon>
        <taxon>Fungi</taxon>
        <taxon>Dikarya</taxon>
        <taxon>Ascomycota</taxon>
        <taxon>Pezizomycotina</taxon>
        <taxon>Dothideomycetes</taxon>
        <taxon>Pleosporomycetidae</taxon>
        <taxon>Pleosporales</taxon>
        <taxon>Massarineae</taxon>
        <taxon>Didymosphaeriaceae</taxon>
        <taxon>Paraphaeosphaeria</taxon>
    </lineage>
</organism>
<sequence>MSGVTIVIVEDADAALTNHLLLYARSQADGDEFDLDISTVATTRNKVFRFAQEDPELVMRPLIQEF</sequence>
<comment type="caution">
    <text evidence="1">The sequence shown here is derived from an EMBL/GenBank/DDBJ whole genome shotgun (WGS) entry which is preliminary data.</text>
</comment>
<keyword evidence="2" id="KW-1185">Reference proteome</keyword>